<name>A0A0B8QS10_LACLL</name>
<dbReference type="Gene3D" id="2.30.30.180">
    <property type="entry name" value="Ribosome maturation factor RimP, C-terminal domain"/>
    <property type="match status" value="1"/>
</dbReference>
<dbReference type="Gene3D" id="3.30.300.70">
    <property type="entry name" value="RimP-like superfamily, N-terminal"/>
    <property type="match status" value="1"/>
</dbReference>
<dbReference type="PANTHER" id="PTHR33867:SF1">
    <property type="entry name" value="RIBOSOME MATURATION FACTOR RIMP"/>
    <property type="match status" value="1"/>
</dbReference>
<dbReference type="GO" id="GO:0005829">
    <property type="term" value="C:cytosol"/>
    <property type="evidence" value="ECO:0007669"/>
    <property type="project" value="TreeGrafter"/>
</dbReference>
<dbReference type="InterPro" id="IPR035956">
    <property type="entry name" value="RimP_N_sf"/>
</dbReference>
<dbReference type="HAMAP" id="MF_01077">
    <property type="entry name" value="RimP"/>
    <property type="match status" value="1"/>
</dbReference>
<keyword evidence="1 3" id="KW-0963">Cytoplasm</keyword>
<dbReference type="InterPro" id="IPR003728">
    <property type="entry name" value="Ribosome_maturation_RimP"/>
</dbReference>
<evidence type="ECO:0000256" key="2">
    <source>
        <dbReference type="ARBA" id="ARBA00022517"/>
    </source>
</evidence>
<evidence type="ECO:0000259" key="4">
    <source>
        <dbReference type="Pfam" id="PF02576"/>
    </source>
</evidence>
<dbReference type="SUPFAM" id="SSF74942">
    <property type="entry name" value="YhbC-like, C-terminal domain"/>
    <property type="match status" value="1"/>
</dbReference>
<organism evidence="6 7">
    <name type="scientific">Lactococcus lactis subsp. lactis</name>
    <name type="common">Streptococcus lactis</name>
    <dbReference type="NCBI Taxonomy" id="1360"/>
    <lineage>
        <taxon>Bacteria</taxon>
        <taxon>Bacillati</taxon>
        <taxon>Bacillota</taxon>
        <taxon>Bacilli</taxon>
        <taxon>Lactobacillales</taxon>
        <taxon>Streptococcaceae</taxon>
        <taxon>Lactococcus</taxon>
    </lineage>
</organism>
<dbReference type="Pfam" id="PF02576">
    <property type="entry name" value="RimP_N"/>
    <property type="match status" value="1"/>
</dbReference>
<evidence type="ECO:0000256" key="3">
    <source>
        <dbReference type="HAMAP-Rule" id="MF_01077"/>
    </source>
</evidence>
<comment type="subcellular location">
    <subcellularLocation>
        <location evidence="3">Cytoplasm</location>
    </subcellularLocation>
</comment>
<sequence length="170" mass="19072">MTLTLYFMKGELPMNDVVKIVEDFIRPHIPQPFELFAVEWEKFGGDMMLSILVDKEGGIEIDETAELSEIISPLLDTISPDPFPTEGYLLEVASPGAERPLRKAEHFAGAVGEYIFVKLYQKINNEKEITGDLVSFDGETLVVDVLDKTRHKNIEIPLSAVAKAQTMVKF</sequence>
<dbReference type="InterPro" id="IPR028989">
    <property type="entry name" value="RimP_N"/>
</dbReference>
<reference evidence="6 7" key="1">
    <citation type="submission" date="2015-01" db="EMBL/GenBank/DDBJ databases">
        <title>Lactococcus lactis subsp.lactis JCM 5805 whole genome shotgun sequence.</title>
        <authorList>
            <person name="Fujii T."/>
            <person name="Tomita Y."/>
            <person name="Ikushima S."/>
            <person name="Fujiwara D."/>
        </authorList>
    </citation>
    <scope>NUCLEOTIDE SEQUENCE [LARGE SCALE GENOMIC DNA]</scope>
    <source>
        <strain evidence="6 7">JCM 5805</strain>
    </source>
</reference>
<feature type="domain" description="Ribosome maturation factor RimP C-terminal" evidence="5">
    <location>
        <begin position="101"/>
        <end position="170"/>
    </location>
</feature>
<dbReference type="InterPro" id="IPR028998">
    <property type="entry name" value="RimP_C"/>
</dbReference>
<dbReference type="PANTHER" id="PTHR33867">
    <property type="entry name" value="RIBOSOME MATURATION FACTOR RIMP"/>
    <property type="match status" value="1"/>
</dbReference>
<gene>
    <name evidence="3" type="primary">rimP</name>
    <name evidence="6" type="ORF">JCM5805K_0880</name>
</gene>
<evidence type="ECO:0000256" key="1">
    <source>
        <dbReference type="ARBA" id="ARBA00022490"/>
    </source>
</evidence>
<dbReference type="Proteomes" id="UP000031847">
    <property type="component" value="Unassembled WGS sequence"/>
</dbReference>
<evidence type="ECO:0000313" key="6">
    <source>
        <dbReference type="EMBL" id="GAM79772.1"/>
    </source>
</evidence>
<dbReference type="SUPFAM" id="SSF75420">
    <property type="entry name" value="YhbC-like, N-terminal domain"/>
    <property type="match status" value="1"/>
</dbReference>
<evidence type="ECO:0000259" key="5">
    <source>
        <dbReference type="Pfam" id="PF17384"/>
    </source>
</evidence>
<proteinExistence type="inferred from homology"/>
<keyword evidence="2 3" id="KW-0690">Ribosome biogenesis</keyword>
<dbReference type="GO" id="GO:0006412">
    <property type="term" value="P:translation"/>
    <property type="evidence" value="ECO:0007669"/>
    <property type="project" value="TreeGrafter"/>
</dbReference>
<accession>A0A0B8QS10</accession>
<dbReference type="EMBL" id="BBSI01000017">
    <property type="protein sequence ID" value="GAM79772.1"/>
    <property type="molecule type" value="Genomic_DNA"/>
</dbReference>
<evidence type="ECO:0000313" key="7">
    <source>
        <dbReference type="Proteomes" id="UP000031847"/>
    </source>
</evidence>
<dbReference type="AlphaFoldDB" id="A0A0B8QS10"/>
<feature type="domain" description="Ribosome maturation factor RimP N-terminal" evidence="4">
    <location>
        <begin position="25"/>
        <end position="98"/>
    </location>
</feature>
<dbReference type="Pfam" id="PF17384">
    <property type="entry name" value="DUF150_C"/>
    <property type="match status" value="1"/>
</dbReference>
<dbReference type="InterPro" id="IPR036847">
    <property type="entry name" value="RimP_C_sf"/>
</dbReference>
<dbReference type="NCBIfam" id="NF000928">
    <property type="entry name" value="PRK00092.1-2"/>
    <property type="match status" value="1"/>
</dbReference>
<comment type="similarity">
    <text evidence="3">Belongs to the RimP family.</text>
</comment>
<dbReference type="CDD" id="cd01734">
    <property type="entry name" value="YlxS_C"/>
    <property type="match status" value="1"/>
</dbReference>
<protein>
    <recommendedName>
        <fullName evidence="3">Ribosome maturation factor RimP</fullName>
    </recommendedName>
</protein>
<comment type="caution">
    <text evidence="6">The sequence shown here is derived from an EMBL/GenBank/DDBJ whole genome shotgun (WGS) entry which is preliminary data.</text>
</comment>
<dbReference type="GO" id="GO:0000028">
    <property type="term" value="P:ribosomal small subunit assembly"/>
    <property type="evidence" value="ECO:0007669"/>
    <property type="project" value="TreeGrafter"/>
</dbReference>
<comment type="function">
    <text evidence="3">Required for maturation of 30S ribosomal subunits.</text>
</comment>